<gene>
    <name evidence="2" type="ORF">SDC9_129490</name>
</gene>
<name>A0A645CZT4_9ZZZZ</name>
<comment type="caution">
    <text evidence="2">The sequence shown here is derived from an EMBL/GenBank/DDBJ whole genome shotgun (WGS) entry which is preliminary data.</text>
</comment>
<dbReference type="Gene3D" id="3.40.50.150">
    <property type="entry name" value="Vaccinia Virus protein VP39"/>
    <property type="match status" value="1"/>
</dbReference>
<organism evidence="2">
    <name type="scientific">bioreactor metagenome</name>
    <dbReference type="NCBI Taxonomy" id="1076179"/>
    <lineage>
        <taxon>unclassified sequences</taxon>
        <taxon>metagenomes</taxon>
        <taxon>ecological metagenomes</taxon>
    </lineage>
</organism>
<dbReference type="EMBL" id="VSSQ01031520">
    <property type="protein sequence ID" value="MPM82429.1"/>
    <property type="molecule type" value="Genomic_DNA"/>
</dbReference>
<dbReference type="InterPro" id="IPR029063">
    <property type="entry name" value="SAM-dependent_MTases_sf"/>
</dbReference>
<dbReference type="GO" id="GO:0032259">
    <property type="term" value="P:methylation"/>
    <property type="evidence" value="ECO:0007669"/>
    <property type="project" value="InterPro"/>
</dbReference>
<dbReference type="AlphaFoldDB" id="A0A645CZT4"/>
<sequence length="343" mass="39068">MKFDVVVGNPPYHEEDGGAQKSARPVYQYFVKLAKSLEPEYISLIMPSRWYAGGKGLDDFRAEMLTDTHIKQLDDFLHPEEVFPTTNNRGGVCCILWSSRHNNAIDGVRVISHEGNNIIVEAQRGMRTNDLEIFIRNSESINILNKVLPTTEIPVLSQHISPRKPFGLDGNFIRTSSFHKDAYLLESPLKCYGKAKSVGYVEKTIIDTHSEWINIWKVYFPYANNIGTELNDDNLNTFVGEPESICTETFLFVGIDLNLNDISAANLSTYMRTRFARFLHSLAKISQHGTAKTYAFIPVQDFTPQSDIDWTQSVPDIDRQLYAKYGLDEQEIAFIEEKVKPME</sequence>
<reference evidence="2" key="1">
    <citation type="submission" date="2019-08" db="EMBL/GenBank/DDBJ databases">
        <authorList>
            <person name="Kucharzyk K."/>
            <person name="Murdoch R.W."/>
            <person name="Higgins S."/>
            <person name="Loffler F."/>
        </authorList>
    </citation>
    <scope>NUCLEOTIDE SEQUENCE</scope>
</reference>
<dbReference type="SUPFAM" id="SSF53335">
    <property type="entry name" value="S-adenosyl-L-methionine-dependent methyltransferases"/>
    <property type="match status" value="1"/>
</dbReference>
<protein>
    <recommendedName>
        <fullName evidence="1">Type II methyltransferase M.TaqI-like domain-containing protein</fullName>
    </recommendedName>
</protein>
<dbReference type="GO" id="GO:0008168">
    <property type="term" value="F:methyltransferase activity"/>
    <property type="evidence" value="ECO:0007669"/>
    <property type="project" value="InterPro"/>
</dbReference>
<dbReference type="PROSITE" id="PS00092">
    <property type="entry name" value="N6_MTASE"/>
    <property type="match status" value="1"/>
</dbReference>
<evidence type="ECO:0000313" key="2">
    <source>
        <dbReference type="EMBL" id="MPM82429.1"/>
    </source>
</evidence>
<dbReference type="InterPro" id="IPR011639">
    <property type="entry name" value="MethylTrfase_TaqI-like_dom"/>
</dbReference>
<feature type="domain" description="Type II methyltransferase M.TaqI-like" evidence="1">
    <location>
        <begin position="1"/>
        <end position="83"/>
    </location>
</feature>
<dbReference type="Pfam" id="PF07669">
    <property type="entry name" value="Eco57I"/>
    <property type="match status" value="1"/>
</dbReference>
<proteinExistence type="predicted"/>
<dbReference type="InterPro" id="IPR002052">
    <property type="entry name" value="DNA_methylase_N6_adenine_CS"/>
</dbReference>
<evidence type="ECO:0000259" key="1">
    <source>
        <dbReference type="Pfam" id="PF07669"/>
    </source>
</evidence>
<dbReference type="GO" id="GO:0003676">
    <property type="term" value="F:nucleic acid binding"/>
    <property type="evidence" value="ECO:0007669"/>
    <property type="project" value="InterPro"/>
</dbReference>
<accession>A0A645CZT4</accession>
<dbReference type="GO" id="GO:0006304">
    <property type="term" value="P:DNA modification"/>
    <property type="evidence" value="ECO:0007669"/>
    <property type="project" value="InterPro"/>
</dbReference>